<evidence type="ECO:0000313" key="2">
    <source>
        <dbReference type="EMBL" id="KAF5907061.1"/>
    </source>
</evidence>
<accession>A0A8J4TZG4</accession>
<dbReference type="AlphaFoldDB" id="A0A8J4TZG4"/>
<name>A0A8J4TZG4_CLAMG</name>
<keyword evidence="3" id="KW-1185">Reference proteome</keyword>
<proteinExistence type="predicted"/>
<feature type="region of interest" description="Disordered" evidence="1">
    <location>
        <begin position="1"/>
        <end position="31"/>
    </location>
</feature>
<feature type="non-terminal residue" evidence="2">
    <location>
        <position position="1"/>
    </location>
</feature>
<organism evidence="2 3">
    <name type="scientific">Clarias magur</name>
    <name type="common">Asian catfish</name>
    <name type="synonym">Macropteronotus magur</name>
    <dbReference type="NCBI Taxonomy" id="1594786"/>
    <lineage>
        <taxon>Eukaryota</taxon>
        <taxon>Metazoa</taxon>
        <taxon>Chordata</taxon>
        <taxon>Craniata</taxon>
        <taxon>Vertebrata</taxon>
        <taxon>Euteleostomi</taxon>
        <taxon>Actinopterygii</taxon>
        <taxon>Neopterygii</taxon>
        <taxon>Teleostei</taxon>
        <taxon>Ostariophysi</taxon>
        <taxon>Siluriformes</taxon>
        <taxon>Clariidae</taxon>
        <taxon>Clarias</taxon>
    </lineage>
</organism>
<gene>
    <name evidence="2" type="ORF">DAT39_003208</name>
</gene>
<evidence type="ECO:0000313" key="3">
    <source>
        <dbReference type="Proteomes" id="UP000727407"/>
    </source>
</evidence>
<reference evidence="2" key="1">
    <citation type="submission" date="2020-07" db="EMBL/GenBank/DDBJ databases">
        <title>Clarias magur genome sequencing, assembly and annotation.</title>
        <authorList>
            <person name="Kushwaha B."/>
            <person name="Kumar R."/>
            <person name="Das P."/>
            <person name="Joshi C.G."/>
            <person name="Kumar D."/>
            <person name="Nagpure N.S."/>
            <person name="Pandey M."/>
            <person name="Agarwal S."/>
            <person name="Srivastava S."/>
            <person name="Singh M."/>
            <person name="Sahoo L."/>
            <person name="Jayasankar P."/>
            <person name="Meher P.K."/>
            <person name="Koringa P.G."/>
            <person name="Iquebal M.A."/>
            <person name="Das S.P."/>
            <person name="Bit A."/>
            <person name="Patnaik S."/>
            <person name="Patel N."/>
            <person name="Shah T.M."/>
            <person name="Hinsu A."/>
            <person name="Jena J.K."/>
        </authorList>
    </citation>
    <scope>NUCLEOTIDE SEQUENCE</scope>
    <source>
        <strain evidence="2">CIFAMagur01</strain>
        <tissue evidence="2">Testis</tissue>
    </source>
</reference>
<dbReference type="Proteomes" id="UP000727407">
    <property type="component" value="Unassembled WGS sequence"/>
</dbReference>
<dbReference type="EMBL" id="QNUK01000025">
    <property type="protein sequence ID" value="KAF5907061.1"/>
    <property type="molecule type" value="Genomic_DNA"/>
</dbReference>
<comment type="caution">
    <text evidence="2">The sequence shown here is derived from an EMBL/GenBank/DDBJ whole genome shotgun (WGS) entry which is preliminary data.</text>
</comment>
<protein>
    <submittedName>
        <fullName evidence="2">Uncharacterized protein</fullName>
    </submittedName>
</protein>
<evidence type="ECO:0000256" key="1">
    <source>
        <dbReference type="SAM" id="MobiDB-lite"/>
    </source>
</evidence>
<sequence length="61" mass="6544">MRWAKGWESKASGQGDRLAQTAALAPQPSPHTLHLPLHLTQGATNAMDQAAAANRQLSEVR</sequence>